<sequence>MEKQTALIVGASRTLGLGIARSLLDRGWNVIGTVRGNWHTPLHDPAPDAGDALEIEVMDITVPEQVLAVRDRLQHRTLDLVFVNAAIADEDLPIAEVPTEVFVDVMVTNALSPMRVVEAFAPLVRDGGSVGAMSSTQGSISMNEHGGHEVYRASKAALNQLMRSYAARRAGDAVSLFLMDPGWVQTELGGAGATLTVDESAPAVVDTLVQHAGQPGLRFLDLHGGTVPW</sequence>
<keyword evidence="2" id="KW-1185">Reference proteome</keyword>
<dbReference type="Proteomes" id="UP001519641">
    <property type="component" value="Unassembled WGS sequence"/>
</dbReference>
<dbReference type="InterPro" id="IPR036291">
    <property type="entry name" value="NAD(P)-bd_dom_sf"/>
</dbReference>
<gene>
    <name evidence="1" type="ORF">KK097_10085</name>
</gene>
<dbReference type="InterPro" id="IPR052184">
    <property type="entry name" value="SDR_enzymes"/>
</dbReference>
<reference evidence="1 2" key="1">
    <citation type="submission" date="2021-05" db="EMBL/GenBank/DDBJ databases">
        <title>Whole genome sequence of Curtobacterium flaccumfaciens pv. flaccumfaciens strain CFBP 8819.</title>
        <authorList>
            <person name="Osdaghi E."/>
            <person name="Taghouti G."/>
            <person name="Portier P."/>
            <person name="Fazliarab A."/>
            <person name="Taghavi S.M."/>
            <person name="Briand M."/>
            <person name="Le-Saux M."/>
            <person name="Jacques M.-A."/>
        </authorList>
    </citation>
    <scope>NUCLEOTIDE SEQUENCE [LARGE SCALE GENOMIC DNA]</scope>
    <source>
        <strain evidence="1 2">CFBP 8819</strain>
    </source>
</reference>
<evidence type="ECO:0000313" key="1">
    <source>
        <dbReference type="EMBL" id="MBT1588160.1"/>
    </source>
</evidence>
<accession>A0ABS5VF86</accession>
<dbReference type="PRINTS" id="PR00081">
    <property type="entry name" value="GDHRDH"/>
</dbReference>
<dbReference type="SUPFAM" id="SSF51735">
    <property type="entry name" value="NAD(P)-binding Rossmann-fold domains"/>
    <property type="match status" value="1"/>
</dbReference>
<dbReference type="InterPro" id="IPR002347">
    <property type="entry name" value="SDR_fam"/>
</dbReference>
<comment type="caution">
    <text evidence="1">The sequence shown here is derived from an EMBL/GenBank/DDBJ whole genome shotgun (WGS) entry which is preliminary data.</text>
</comment>
<evidence type="ECO:0000313" key="2">
    <source>
        <dbReference type="Proteomes" id="UP001519641"/>
    </source>
</evidence>
<organism evidence="1 2">
    <name type="scientific">Curtobacterium aurantiacum</name>
    <dbReference type="NCBI Taxonomy" id="3236919"/>
    <lineage>
        <taxon>Bacteria</taxon>
        <taxon>Bacillati</taxon>
        <taxon>Actinomycetota</taxon>
        <taxon>Actinomycetes</taxon>
        <taxon>Micrococcales</taxon>
        <taxon>Microbacteriaceae</taxon>
        <taxon>Curtobacterium</taxon>
    </lineage>
</organism>
<dbReference type="PANTHER" id="PTHR45458:SF1">
    <property type="entry name" value="SHORT CHAIN DEHYDROGENASE"/>
    <property type="match status" value="1"/>
</dbReference>
<dbReference type="EMBL" id="JAHEWS010000013">
    <property type="protein sequence ID" value="MBT1588160.1"/>
    <property type="molecule type" value="Genomic_DNA"/>
</dbReference>
<dbReference type="Gene3D" id="3.40.50.720">
    <property type="entry name" value="NAD(P)-binding Rossmann-like Domain"/>
    <property type="match status" value="1"/>
</dbReference>
<protein>
    <submittedName>
        <fullName evidence="1">SDR family oxidoreductase</fullName>
    </submittedName>
</protein>
<proteinExistence type="predicted"/>
<dbReference type="PANTHER" id="PTHR45458">
    <property type="entry name" value="SHORT-CHAIN DEHYDROGENASE/REDUCTASE SDR"/>
    <property type="match status" value="1"/>
</dbReference>
<dbReference type="RefSeq" id="WP_214544605.1">
    <property type="nucleotide sequence ID" value="NZ_JAHEWS010000013.1"/>
</dbReference>
<dbReference type="Pfam" id="PF13561">
    <property type="entry name" value="adh_short_C2"/>
    <property type="match status" value="1"/>
</dbReference>
<name>A0ABS5VF86_9MICO</name>